<dbReference type="Proteomes" id="UP001152797">
    <property type="component" value="Unassembled WGS sequence"/>
</dbReference>
<organism evidence="4">
    <name type="scientific">Cladocopium goreaui</name>
    <dbReference type="NCBI Taxonomy" id="2562237"/>
    <lineage>
        <taxon>Eukaryota</taxon>
        <taxon>Sar</taxon>
        <taxon>Alveolata</taxon>
        <taxon>Dinophyceae</taxon>
        <taxon>Suessiales</taxon>
        <taxon>Symbiodiniaceae</taxon>
        <taxon>Cladocopium</taxon>
    </lineage>
</organism>
<dbReference type="GO" id="GO:0043139">
    <property type="term" value="F:5'-3' DNA helicase activity"/>
    <property type="evidence" value="ECO:0007669"/>
    <property type="project" value="UniProtKB-EC"/>
</dbReference>
<evidence type="ECO:0000313" key="4">
    <source>
        <dbReference type="EMBL" id="CAI4013678.1"/>
    </source>
</evidence>
<keyword evidence="1" id="KW-0227">DNA damage</keyword>
<dbReference type="SUPFAM" id="SSF52540">
    <property type="entry name" value="P-loop containing nucleoside triphosphate hydrolases"/>
    <property type="match status" value="2"/>
</dbReference>
<dbReference type="GO" id="GO:0006310">
    <property type="term" value="P:DNA recombination"/>
    <property type="evidence" value="ECO:0007669"/>
    <property type="project" value="UniProtKB-KW"/>
</dbReference>
<dbReference type="InterPro" id="IPR003593">
    <property type="entry name" value="AAA+_ATPase"/>
</dbReference>
<comment type="similarity">
    <text evidence="1">Belongs to the helicase family.</text>
</comment>
<dbReference type="Pfam" id="PF14214">
    <property type="entry name" value="Helitron_like_N"/>
    <property type="match status" value="1"/>
</dbReference>
<dbReference type="InterPro" id="IPR051055">
    <property type="entry name" value="PIF1_helicase"/>
</dbReference>
<dbReference type="SMART" id="SM00382">
    <property type="entry name" value="AAA"/>
    <property type="match status" value="1"/>
</dbReference>
<dbReference type="SUPFAM" id="SSF54001">
    <property type="entry name" value="Cysteine proteinases"/>
    <property type="match status" value="1"/>
</dbReference>
<dbReference type="Gene3D" id="3.90.70.80">
    <property type="match status" value="1"/>
</dbReference>
<dbReference type="Gene3D" id="3.40.50.300">
    <property type="entry name" value="P-loop containing nucleotide triphosphate hydrolases"/>
    <property type="match status" value="1"/>
</dbReference>
<dbReference type="InterPro" id="IPR010285">
    <property type="entry name" value="DNA_helicase_pif1-like_DEAD"/>
</dbReference>
<keyword evidence="1" id="KW-0067">ATP-binding</keyword>
<feature type="region of interest" description="Disordered" evidence="2">
    <location>
        <begin position="878"/>
        <end position="899"/>
    </location>
</feature>
<dbReference type="EMBL" id="CAMXCT010005990">
    <property type="protein sequence ID" value="CAI4013678.1"/>
    <property type="molecule type" value="Genomic_DNA"/>
</dbReference>
<keyword evidence="1 6" id="KW-0347">Helicase</keyword>
<evidence type="ECO:0000256" key="1">
    <source>
        <dbReference type="RuleBase" id="RU363044"/>
    </source>
</evidence>
<dbReference type="GO" id="GO:0006281">
    <property type="term" value="P:DNA repair"/>
    <property type="evidence" value="ECO:0007669"/>
    <property type="project" value="UniProtKB-KW"/>
</dbReference>
<dbReference type="PANTHER" id="PTHR47642:SF5">
    <property type="entry name" value="ATP-DEPENDENT DNA HELICASE"/>
    <property type="match status" value="1"/>
</dbReference>
<keyword evidence="1" id="KW-0234">DNA repair</keyword>
<dbReference type="InterPro" id="IPR025476">
    <property type="entry name" value="Helitron_helicase-like"/>
</dbReference>
<evidence type="ECO:0000313" key="6">
    <source>
        <dbReference type="EMBL" id="CAL4800990.1"/>
    </source>
</evidence>
<keyword evidence="1" id="KW-0378">Hydrolase</keyword>
<protein>
    <recommendedName>
        <fullName evidence="1">ATP-dependent DNA helicase</fullName>
        <ecNumber evidence="1">5.6.2.3</ecNumber>
    </recommendedName>
</protein>
<dbReference type="GO" id="GO:0005524">
    <property type="term" value="F:ATP binding"/>
    <property type="evidence" value="ECO:0007669"/>
    <property type="project" value="UniProtKB-KW"/>
</dbReference>
<sequence length="2667" mass="299414">MASDAAANAVNHEAGQVIWQDSCCQSCTRPGAPCQVPIVPAVALGHVPVAGDGNCLFHALGYLDARSGAALRNEVAAFMVEQACTQAGFEEAWLEEADELLQGTWGGHTAITAYSLMKHVRVEIHTIQPNGAALVTDASHANVINDTEAPLRRILYSNENHYDAVMELLPNPQGWIPAWEQPLPVIYYKEGKAQEAPKPQEFPPLREAAHSSNRKQPRLTRPRTIGKQARKRRGKQLPTQPAQEDSEGKPKNQPVDIAQPPVLRRCTTKTTPPPELREDILTELCKIPVKPRMAHPHRKQEDLIKDELALNKLREHPTLPTDEKLGVVDHGELWPRAFCAFVGCCWMEMDGNESQLHAHLQAEHADELAPIAACMMRGNAEDAFLSIYNEAVATKCRSQAPLAGSSLDRRALNSFNNACAGNKVEALVCFVCACTYTYVEEVAQEGKSDIDWVQPFKPDIDAEELLFLGRPVDETGNLLSLQTFLERYGKVSGTTTLQEHESFDDWCLTWPSNATAGKKILCCPEDRRCPSGHDAYDFDLCGDCQLPMCSKCKESLSKGELPALALANDMWTGYAPQRLIEQKVTVMEAICASPCVTTLICMTMEARYEDNVRQEAQEAEPLNSNAQMARHRFGARGNALTFPLPLEDLFLALQGHEQDRQEGKPLQLPRVGAELAHVARVLLKTNKEGATSEKDIKTLIHQAVVRREVVVDLILDMRALGHPAYACVDEATVLRRAADLPEKGVPPEVWKILHETVSTHDNLQPQKAATPCDAMVQLDGAGKTFAAQRARAIVAEGESRKEANAREVAALKELQENLLTETQKQVNAALLSLEVRTGNKFLDQFRPDYFATAFPFCFKYATACPDVVNTTKAQGGEGELAAAPEEQLPRRQAGNPKAPPVGIKEWAVAMARRVETQFKRDWTFGFTLWNYLFRTLVNLQQNAFMYAIPDPLGHGHKRMLTNEEIADGSLEVMGRLHNGLYTDITGALKPVNGDFTKLRHVPGLSLAAQKVLSNTEARTRHIPGTHEIRKTMRHQTNGNRVCYGTAVFITFSPSDRHDRLRVRLTRARQSDPAVVADGSAKFQQRQNPALDIDYITLSPEALAEEFLPYEERKQLLARDPLACTEGFQTLVLLTLRHLFGIRYCRNCPDCAQSKNPCMDAFGSNATAMGGIFGRMDAIYGSLECQKSGNLHIHLQAFLQCCHQFTSLSDLQKLAEKPLLEMLRGCTSYTSHVQRKVYSNQEAWEKERAEVEAAWPEFKTSTLMSSCPAYQVDDAMEPKAWRAAYLDQDVEALQKRLQHHVHLPGPDGKRLPLKHCQDSKDPTKCKSGFPRTAWLTDQPFVICPALAEQKGMPHKGKRSMVGLSWGPCNEPNLNGTHPALLAALRCNSDVQPPYRFPITNMTHSSDLCVGTCHRLPIQTLVHEAQINQAAQAGYAADYQNKRLPVAVHECKEWMKAQRNLAEELQDKKQGYVGARLSKRLITDCYARGVCRGAVECTNLTLHAELTQKDPTKAESVKTAPTTEMALGYALRLLEKTTAREPWPTEPKRMQVDARNYNRKKLIDCPFWTAYGGRGRAAEVHALSAYEFARHYRFKMAKHPQSEVIEAKHPTLRPGADYQIREGGGAGWLCLGRGERVDPAYRHDWVVVPRQRPYVPVLYGAQGSKSEEEQAMKLLLLFFPWVDDIKDASAAVPYIGNFWSQHTTTWRQALRARTFRNGFPTDEVKRFVLNFCIVYFLPRELQLQDELHPNSDNEDIVDDLDLALDDEDLNLATLTHVRGAGKAQDREQIEEEDEENAEAEVQERRSTLFDLTMEIFRISSSIWLPPERWQQPDPEAQAQHQRMLEAGQVRDHVVARRAAAASKKQEDAQEDKVVNLLATAEKGDAPWIKVRPPLTREAIEAWLASDKVRKGTNPKQMEMLKLVANRVMVETGLISVEQSLQKSLDPLIWLLHGPPGTGKSHVLTFIRELFDMMGYTYGLDYEVVAFQAVNAADLGGKTMHKAFGWKRSGDRPQESARREAHKRMGHWRWLILDEISLVDAKLVGQAERDLREVVPANNPWKCKENQARPFAGINVIFTGDFHQLPPPAGIYLADVPRSFRDPRGDKAPENVLADSGKQLFWDGAVQGVTELVDRERCKDEWWNEVVDELRAGQLSEKNWRYLHGYPVEGCTLSEEEKASRRRVITCLDDPRLQEPKFKEAMVVVANNDARYQINKDRAKRYSQAANAPLSWSVAKDQASSAALQAEACDQDAKIRWLQYHDRDTGDLCGTLPLAPGMPVALTHHLDRSPDKMLLKGSVGRVHSWVWPENDRRAHRLPTCVYVKFEGATWQLDGIDEPGVYPIRPRTEDWYLDSRRKSALLKVKRRQVPLTPAFAITAHASQGKTLRAVLLDLCVDKRVDTTIGAVGASRVRNRHDCLILRPFPLWLFRRGVSEGPQLLLQLLRGEPIDWAAYAEGFAPYATCSGCEQVRTLDRFEHEQWDKVRANLPARCMRCKHGEHGPRQRKLDTAVRYACSACRVMKIEDAFPRPQLKQVEAKKCLTCCKAISELTCTSCRTSKPASEFNSSMVTLPSEGVACKACQEEAKHQTTNKARCRAQKNWFTCRACGQTFPVPAAGSSQSNPKHCLNCASRGTRQKDEHTCRNKDCKRKWHEKQPGKSQARKRYCPACRK</sequence>
<comment type="cofactor">
    <cofactor evidence="1">
        <name>Mg(2+)</name>
        <dbReference type="ChEBI" id="CHEBI:18420"/>
    </cofactor>
</comment>
<name>A0A9P1GHT2_9DINO</name>
<dbReference type="GO" id="GO:0000723">
    <property type="term" value="P:telomere maintenance"/>
    <property type="evidence" value="ECO:0007669"/>
    <property type="project" value="InterPro"/>
</dbReference>
<dbReference type="InterPro" id="IPR046700">
    <property type="entry name" value="DUF6570"/>
</dbReference>
<dbReference type="EC" id="5.6.2.3" evidence="1"/>
<dbReference type="InterPro" id="IPR003323">
    <property type="entry name" value="OTU_dom"/>
</dbReference>
<dbReference type="Pfam" id="PF05970">
    <property type="entry name" value="PIF1"/>
    <property type="match status" value="1"/>
</dbReference>
<dbReference type="InterPro" id="IPR038765">
    <property type="entry name" value="Papain-like_cys_pep_sf"/>
</dbReference>
<feature type="compositionally biased region" description="Basic residues" evidence="2">
    <location>
        <begin position="212"/>
        <end position="221"/>
    </location>
</feature>
<comment type="caution">
    <text evidence="4">The sequence shown here is derived from an EMBL/GenBank/DDBJ whole genome shotgun (WGS) entry which is preliminary data.</text>
</comment>
<dbReference type="PANTHER" id="PTHR47642">
    <property type="entry name" value="ATP-DEPENDENT DNA HELICASE"/>
    <property type="match status" value="1"/>
</dbReference>
<dbReference type="Pfam" id="PF20209">
    <property type="entry name" value="DUF6570"/>
    <property type="match status" value="1"/>
</dbReference>
<dbReference type="InterPro" id="IPR027417">
    <property type="entry name" value="P-loop_NTPase"/>
</dbReference>
<reference evidence="4" key="1">
    <citation type="submission" date="2022-10" db="EMBL/GenBank/DDBJ databases">
        <authorList>
            <person name="Chen Y."/>
            <person name="Dougan E. K."/>
            <person name="Chan C."/>
            <person name="Rhodes N."/>
            <person name="Thang M."/>
        </authorList>
    </citation>
    <scope>NUCLEOTIDE SEQUENCE</scope>
</reference>
<gene>
    <name evidence="4" type="ORF">C1SCF055_LOCUS38634</name>
</gene>
<feature type="region of interest" description="Disordered" evidence="2">
    <location>
        <begin position="1778"/>
        <end position="1800"/>
    </location>
</feature>
<evidence type="ECO:0000259" key="3">
    <source>
        <dbReference type="PROSITE" id="PS50802"/>
    </source>
</evidence>
<dbReference type="EMBL" id="CAMXCT030005990">
    <property type="protein sequence ID" value="CAL4800990.1"/>
    <property type="molecule type" value="Genomic_DNA"/>
</dbReference>
<evidence type="ECO:0000313" key="7">
    <source>
        <dbReference type="Proteomes" id="UP001152797"/>
    </source>
</evidence>
<dbReference type="GO" id="GO:0016787">
    <property type="term" value="F:hydrolase activity"/>
    <property type="evidence" value="ECO:0007669"/>
    <property type="project" value="UniProtKB-KW"/>
</dbReference>
<evidence type="ECO:0000256" key="2">
    <source>
        <dbReference type="SAM" id="MobiDB-lite"/>
    </source>
</evidence>
<feature type="compositionally biased region" description="Acidic residues" evidence="2">
    <location>
        <begin position="1786"/>
        <end position="1798"/>
    </location>
</feature>
<dbReference type="PROSITE" id="PS50802">
    <property type="entry name" value="OTU"/>
    <property type="match status" value="1"/>
</dbReference>
<comment type="catalytic activity">
    <reaction evidence="1">
        <text>ATP + H2O = ADP + phosphate + H(+)</text>
        <dbReference type="Rhea" id="RHEA:13065"/>
        <dbReference type="ChEBI" id="CHEBI:15377"/>
        <dbReference type="ChEBI" id="CHEBI:15378"/>
        <dbReference type="ChEBI" id="CHEBI:30616"/>
        <dbReference type="ChEBI" id="CHEBI:43474"/>
        <dbReference type="ChEBI" id="CHEBI:456216"/>
        <dbReference type="EC" id="5.6.2.3"/>
    </reaction>
</comment>
<dbReference type="CDD" id="cd22744">
    <property type="entry name" value="OTU"/>
    <property type="match status" value="1"/>
</dbReference>
<feature type="region of interest" description="Disordered" evidence="2">
    <location>
        <begin position="195"/>
        <end position="277"/>
    </location>
</feature>
<dbReference type="EMBL" id="CAMXCT020005990">
    <property type="protein sequence ID" value="CAL1167053.1"/>
    <property type="molecule type" value="Genomic_DNA"/>
</dbReference>
<feature type="domain" description="OTU" evidence="3">
    <location>
        <begin position="44"/>
        <end position="168"/>
    </location>
</feature>
<accession>A0A9P1GHT2</accession>
<evidence type="ECO:0000313" key="5">
    <source>
        <dbReference type="EMBL" id="CAL1167053.1"/>
    </source>
</evidence>
<keyword evidence="1" id="KW-0233">DNA recombination</keyword>
<reference evidence="5" key="2">
    <citation type="submission" date="2024-04" db="EMBL/GenBank/DDBJ databases">
        <authorList>
            <person name="Chen Y."/>
            <person name="Shah S."/>
            <person name="Dougan E. K."/>
            <person name="Thang M."/>
            <person name="Chan C."/>
        </authorList>
    </citation>
    <scope>NUCLEOTIDE SEQUENCE [LARGE SCALE GENOMIC DNA]</scope>
</reference>
<dbReference type="OrthoDB" id="429210at2759"/>
<proteinExistence type="inferred from homology"/>
<keyword evidence="7" id="KW-1185">Reference proteome</keyword>
<keyword evidence="1" id="KW-0547">Nucleotide-binding</keyword>